<dbReference type="PANTHER" id="PTHR43283">
    <property type="entry name" value="BETA-LACTAMASE-RELATED"/>
    <property type="match status" value="1"/>
</dbReference>
<dbReference type="InterPro" id="IPR001466">
    <property type="entry name" value="Beta-lactam-related"/>
</dbReference>
<evidence type="ECO:0000313" key="5">
    <source>
        <dbReference type="Proteomes" id="UP000533017"/>
    </source>
</evidence>
<evidence type="ECO:0000259" key="1">
    <source>
        <dbReference type="Pfam" id="PF00144"/>
    </source>
</evidence>
<dbReference type="RefSeq" id="WP_092884535.1">
    <property type="nucleotide sequence ID" value="NZ_FOOI01000009.1"/>
</dbReference>
<reference evidence="2 5" key="2">
    <citation type="submission" date="2020-07" db="EMBL/GenBank/DDBJ databases">
        <title>Sequencing the genomes of 1000 actinobacteria strains.</title>
        <authorList>
            <person name="Klenk H.-P."/>
        </authorList>
    </citation>
    <scope>NUCLEOTIDE SEQUENCE [LARGE SCALE GENOMIC DNA]</scope>
    <source>
        <strain evidence="2 5">DSM 45117</strain>
    </source>
</reference>
<reference evidence="3 4" key="1">
    <citation type="submission" date="2016-10" db="EMBL/GenBank/DDBJ databases">
        <authorList>
            <person name="de Groot N.N."/>
        </authorList>
    </citation>
    <scope>NUCLEOTIDE SEQUENCE [LARGE SCALE GENOMIC DNA]</scope>
    <source>
        <strain evidence="3 4">CPCC 202808</strain>
    </source>
</reference>
<dbReference type="InterPro" id="IPR050789">
    <property type="entry name" value="Diverse_Enzym_Activities"/>
</dbReference>
<dbReference type="InterPro" id="IPR012338">
    <property type="entry name" value="Beta-lactam/transpept-like"/>
</dbReference>
<dbReference type="OrthoDB" id="4281716at2"/>
<dbReference type="STRING" id="504797.SAMN05421678_109292"/>
<name>A0A1I2VQ59_9ACTN</name>
<dbReference type="PANTHER" id="PTHR43283:SF3">
    <property type="entry name" value="BETA-LACTAMASE FAMILY PROTEIN (AFU_ORTHOLOGUE AFUA_5G07500)"/>
    <property type="match status" value="1"/>
</dbReference>
<dbReference type="EMBL" id="FOOI01000009">
    <property type="protein sequence ID" value="SFG91368.1"/>
    <property type="molecule type" value="Genomic_DNA"/>
</dbReference>
<dbReference type="EMBL" id="JACBZA010000001">
    <property type="protein sequence ID" value="NYH83215.1"/>
    <property type="molecule type" value="Genomic_DNA"/>
</dbReference>
<dbReference type="Gene3D" id="3.40.710.10">
    <property type="entry name" value="DD-peptidase/beta-lactamase superfamily"/>
    <property type="match status" value="1"/>
</dbReference>
<evidence type="ECO:0000313" key="2">
    <source>
        <dbReference type="EMBL" id="NYH83215.1"/>
    </source>
</evidence>
<protein>
    <submittedName>
        <fullName evidence="2">CubicO group peptidase (Beta-lactamase class C family)</fullName>
    </submittedName>
    <submittedName>
        <fullName evidence="3">CubicO group peptidase, beta-lactamase class C family</fullName>
    </submittedName>
</protein>
<accession>A0A1I2VQ59</accession>
<dbReference type="Proteomes" id="UP000533017">
    <property type="component" value="Unassembled WGS sequence"/>
</dbReference>
<dbReference type="AlphaFoldDB" id="A0A1I2VQ59"/>
<feature type="domain" description="Beta-lactamase-related" evidence="1">
    <location>
        <begin position="12"/>
        <end position="366"/>
    </location>
</feature>
<evidence type="ECO:0000313" key="4">
    <source>
        <dbReference type="Proteomes" id="UP000199052"/>
    </source>
</evidence>
<keyword evidence="5" id="KW-1185">Reference proteome</keyword>
<dbReference type="SUPFAM" id="SSF56601">
    <property type="entry name" value="beta-lactamase/transpeptidase-like"/>
    <property type="match status" value="1"/>
</dbReference>
<dbReference type="Proteomes" id="UP000199052">
    <property type="component" value="Unassembled WGS sequence"/>
</dbReference>
<proteinExistence type="predicted"/>
<gene>
    <name evidence="2" type="ORF">FHR37_002066</name>
    <name evidence="3" type="ORF">SAMN05421678_109292</name>
</gene>
<evidence type="ECO:0000313" key="3">
    <source>
        <dbReference type="EMBL" id="SFG91368.1"/>
    </source>
</evidence>
<dbReference type="Pfam" id="PF00144">
    <property type="entry name" value="Beta-lactamase"/>
    <property type="match status" value="1"/>
</dbReference>
<sequence length="390" mass="41473">MTELNDLNDLSDLLSTHVREGTVPGAVAVVVRGDDPESAVAGSIDVEGTAPMTRDSIFRLASLTKQITAAAMMVLLEDGRLGLDDPIAKWLPELAEPKVVRTPGSPVDDVVPAVRPITVEHLLSSRAGWGFPSDFTLPAIGLIFDIQKSGLDPQHVEAPDAWLAALSCVPLLYQPGEAWLYNTCSDLQGVLIGRVTGQSFPEFLAERLFEPLGMADTAFEVPAGKRGRFTSMYRRDPDGGGLVLADAPDGQWSSLPAFPSGAGGLAGTAGDWLRFARMLLAGGTHEGRRVLTAESVRRMTTDHLSAGQREIGELFLDGQGWGYGGSVDLAPTRPWNEPGRYGWTGGSGTAAYISPASGTISLLLTQVAMDSPVAPPVMRDFWTYVGRSGS</sequence>
<organism evidence="3 4">
    <name type="scientific">Actinopolymorpha cephalotaxi</name>
    <dbReference type="NCBI Taxonomy" id="504797"/>
    <lineage>
        <taxon>Bacteria</taxon>
        <taxon>Bacillati</taxon>
        <taxon>Actinomycetota</taxon>
        <taxon>Actinomycetes</taxon>
        <taxon>Propionibacteriales</taxon>
        <taxon>Actinopolymorphaceae</taxon>
        <taxon>Actinopolymorpha</taxon>
    </lineage>
</organism>